<dbReference type="InterPro" id="IPR052174">
    <property type="entry name" value="Flavoredoxin"/>
</dbReference>
<sequence length="205" mass="22727">MSRTNFKPGTLLNPLPVVMAAVDDGEGGANIITIAWTGIVNSNPPMTYISVKPERYSYELLKKAGNFTINLVTQELAKAADYCGVRSGKNVDKWADTGLEPEASVMIPSPGIKQSPLILECEIKEIKKYPSHHMFVAEIINVSVADDIVDEKGKICLEDAGLVSYCHGEYLGISKRSLGRFGFSVMKPKTRKRLNREKRAKRKRK</sequence>
<dbReference type="InterPro" id="IPR012349">
    <property type="entry name" value="Split_barrel_FMN-bd"/>
</dbReference>
<proteinExistence type="inferred from homology"/>
<accession>A0ABR9QVN1</accession>
<name>A0ABR9QVN1_9FIRM</name>
<keyword evidence="6" id="KW-1185">Reference proteome</keyword>
<dbReference type="RefSeq" id="WP_226384596.1">
    <property type="nucleotide sequence ID" value="NZ_JADCKA010000001.1"/>
</dbReference>
<protein>
    <submittedName>
        <fullName evidence="5">Flavin reductase family protein</fullName>
    </submittedName>
</protein>
<evidence type="ECO:0000256" key="1">
    <source>
        <dbReference type="ARBA" id="ARBA00001917"/>
    </source>
</evidence>
<evidence type="ECO:0000313" key="5">
    <source>
        <dbReference type="EMBL" id="MBE5034936.1"/>
    </source>
</evidence>
<evidence type="ECO:0000313" key="6">
    <source>
        <dbReference type="Proteomes" id="UP001516588"/>
    </source>
</evidence>
<dbReference type="Proteomes" id="UP001516588">
    <property type="component" value="Unassembled WGS sequence"/>
</dbReference>
<dbReference type="EMBL" id="JADCKA010000001">
    <property type="protein sequence ID" value="MBE5034936.1"/>
    <property type="molecule type" value="Genomic_DNA"/>
</dbReference>
<dbReference type="SUPFAM" id="SSF50475">
    <property type="entry name" value="FMN-binding split barrel"/>
    <property type="match status" value="1"/>
</dbReference>
<evidence type="ECO:0000256" key="3">
    <source>
        <dbReference type="ARBA" id="ARBA00038054"/>
    </source>
</evidence>
<dbReference type="SMART" id="SM00903">
    <property type="entry name" value="Flavin_Reduct"/>
    <property type="match status" value="1"/>
</dbReference>
<dbReference type="Gene3D" id="2.30.110.10">
    <property type="entry name" value="Electron Transport, Fmn-binding Protein, Chain A"/>
    <property type="match status" value="1"/>
</dbReference>
<keyword evidence="2" id="KW-0285">Flavoprotein</keyword>
<organism evidence="5 6">
    <name type="scientific">Gallibacter intestinalis</name>
    <dbReference type="NCBI Taxonomy" id="2779356"/>
    <lineage>
        <taxon>Bacteria</taxon>
        <taxon>Bacillati</taxon>
        <taxon>Bacillota</taxon>
        <taxon>Clostridia</taxon>
        <taxon>Eubacteriales</taxon>
        <taxon>Eubacteriaceae</taxon>
        <taxon>Gallibacter</taxon>
    </lineage>
</organism>
<comment type="cofactor">
    <cofactor evidence="1">
        <name>FMN</name>
        <dbReference type="ChEBI" id="CHEBI:58210"/>
    </cofactor>
</comment>
<evidence type="ECO:0000259" key="4">
    <source>
        <dbReference type="SMART" id="SM00903"/>
    </source>
</evidence>
<gene>
    <name evidence="5" type="ORF">INF20_01420</name>
</gene>
<dbReference type="PANTHER" id="PTHR43567">
    <property type="entry name" value="FLAVOREDOXIN-RELATED-RELATED"/>
    <property type="match status" value="1"/>
</dbReference>
<comment type="caution">
    <text evidence="5">The sequence shown here is derived from an EMBL/GenBank/DDBJ whole genome shotgun (WGS) entry which is preliminary data.</text>
</comment>
<feature type="domain" description="Flavin reductase like" evidence="4">
    <location>
        <begin position="11"/>
        <end position="157"/>
    </location>
</feature>
<comment type="similarity">
    <text evidence="3">Belongs to the flavoredoxin family.</text>
</comment>
<reference evidence="5 6" key="1">
    <citation type="submission" date="2020-10" db="EMBL/GenBank/DDBJ databases">
        <title>ChiBAC.</title>
        <authorList>
            <person name="Zenner C."/>
            <person name="Hitch T.C.A."/>
            <person name="Clavel T."/>
        </authorList>
    </citation>
    <scope>NUCLEOTIDE SEQUENCE [LARGE SCALE GENOMIC DNA]</scope>
    <source>
        <strain evidence="5 6">DSM 108706</strain>
    </source>
</reference>
<dbReference type="PANTHER" id="PTHR43567:SF1">
    <property type="entry name" value="FLAVOREDOXIN"/>
    <property type="match status" value="1"/>
</dbReference>
<evidence type="ECO:0000256" key="2">
    <source>
        <dbReference type="ARBA" id="ARBA00022630"/>
    </source>
</evidence>
<dbReference type="Pfam" id="PF01613">
    <property type="entry name" value="Flavin_Reduct"/>
    <property type="match status" value="1"/>
</dbReference>
<dbReference type="InterPro" id="IPR002563">
    <property type="entry name" value="Flavin_Rdtase-like_dom"/>
</dbReference>